<evidence type="ECO:0000313" key="1">
    <source>
        <dbReference type="EMBL" id="KKN16761.1"/>
    </source>
</evidence>
<proteinExistence type="predicted"/>
<gene>
    <name evidence="1" type="ORF">LCGC14_0972560</name>
</gene>
<reference evidence="1" key="1">
    <citation type="journal article" date="2015" name="Nature">
        <title>Complex archaea that bridge the gap between prokaryotes and eukaryotes.</title>
        <authorList>
            <person name="Spang A."/>
            <person name="Saw J.H."/>
            <person name="Jorgensen S.L."/>
            <person name="Zaremba-Niedzwiedzka K."/>
            <person name="Martijn J."/>
            <person name="Lind A.E."/>
            <person name="van Eijk R."/>
            <person name="Schleper C."/>
            <person name="Guy L."/>
            <person name="Ettema T.J."/>
        </authorList>
    </citation>
    <scope>NUCLEOTIDE SEQUENCE</scope>
</reference>
<sequence>MSIPKTSRPRSLKSDIDRMFSILDEVSLAHHDKKYKRCLHKLYELSVLTSEYDKKGES</sequence>
<accession>A0A0F9QUE9</accession>
<name>A0A0F9QUE9_9ZZZZ</name>
<dbReference type="EMBL" id="LAZR01003582">
    <property type="protein sequence ID" value="KKN16761.1"/>
    <property type="molecule type" value="Genomic_DNA"/>
</dbReference>
<dbReference type="AlphaFoldDB" id="A0A0F9QUE9"/>
<organism evidence="1">
    <name type="scientific">marine sediment metagenome</name>
    <dbReference type="NCBI Taxonomy" id="412755"/>
    <lineage>
        <taxon>unclassified sequences</taxon>
        <taxon>metagenomes</taxon>
        <taxon>ecological metagenomes</taxon>
    </lineage>
</organism>
<comment type="caution">
    <text evidence="1">The sequence shown here is derived from an EMBL/GenBank/DDBJ whole genome shotgun (WGS) entry which is preliminary data.</text>
</comment>
<protein>
    <submittedName>
        <fullName evidence="1">Uncharacterized protein</fullName>
    </submittedName>
</protein>